<dbReference type="Gene3D" id="3.40.50.2000">
    <property type="entry name" value="Glycogen Phosphorylase B"/>
    <property type="match status" value="1"/>
</dbReference>
<accession>A0A090J557</accession>
<reference evidence="1 2" key="1">
    <citation type="submission" date="2014-07" db="EMBL/GenBank/DDBJ databases">
        <authorList>
            <person name="Wibberg Daniel"/>
        </authorList>
    </citation>
    <scope>NUCLEOTIDE SEQUENCE [LARGE SCALE GENOMIC DNA]</scope>
</reference>
<keyword evidence="2" id="KW-1185">Reference proteome</keyword>
<dbReference type="SUPFAM" id="SSF53756">
    <property type="entry name" value="UDP-Glycosyltransferase/glycogen phosphorylase"/>
    <property type="match status" value="1"/>
</dbReference>
<evidence type="ECO:0000313" key="2">
    <source>
        <dbReference type="Proteomes" id="UP000040576"/>
    </source>
</evidence>
<dbReference type="EMBL" id="CCRF01000099">
    <property type="protein sequence ID" value="CEE03050.1"/>
    <property type="molecule type" value="Genomic_DNA"/>
</dbReference>
<evidence type="ECO:0000313" key="1">
    <source>
        <dbReference type="EMBL" id="CEE03050.1"/>
    </source>
</evidence>
<dbReference type="AlphaFoldDB" id="A0A090J557"/>
<sequence length="362" mass="43659">MNKKILYLMHVDWGWIKQRPHFIAEKLDKKYDVKIFYMVSRNRKVMTDNKSSVDTFPIITLPFKKIKLFYLLNLIIQRCLFYLIINLQRPEIIWITHPLMIDYIPRKYLSKYKIVYDCMDDILGFENSQEMKKSLERNERLLFKKAEIVFVSSEHLCGEIIKRGCDHSKTVIVRNGYNGELITTYRDEKRNNKESFKIAYIGTISSWIDFDLILYSLNQLDNIEYHFYGPIDSKVPNHEKILFHGSIKHSELYETIKDCDCLIMPFKINNLILSVDPVKLNEYINFNKNIITVFYPEIDRFRHFVHFYNDKEEYIEIVRKLQKDNTISYSNEDRENFLLENNWDKRMKVIFNTLDNIQTEKE</sequence>
<keyword evidence="1" id="KW-0808">Transferase</keyword>
<organism evidence="1 2">
    <name type="scientific">Caldibacillus thermoamylovorans</name>
    <dbReference type="NCBI Taxonomy" id="35841"/>
    <lineage>
        <taxon>Bacteria</taxon>
        <taxon>Bacillati</taxon>
        <taxon>Bacillota</taxon>
        <taxon>Bacilli</taxon>
        <taxon>Bacillales</taxon>
        <taxon>Bacillaceae</taxon>
        <taxon>Caldibacillus</taxon>
    </lineage>
</organism>
<dbReference type="GO" id="GO:0016740">
    <property type="term" value="F:transferase activity"/>
    <property type="evidence" value="ECO:0007669"/>
    <property type="project" value="UniProtKB-KW"/>
</dbReference>
<name>A0A090J557_9BACI</name>
<gene>
    <name evidence="1" type="ORF">BT1A1_3268</name>
</gene>
<dbReference type="RefSeq" id="WP_034773126.1">
    <property type="nucleotide sequence ID" value="NZ_CCRF01000099.1"/>
</dbReference>
<proteinExistence type="predicted"/>
<dbReference type="Proteomes" id="UP000040576">
    <property type="component" value="Unassembled WGS sequence"/>
</dbReference>
<protein>
    <submittedName>
        <fullName evidence="1">Glycosyltransferase</fullName>
    </submittedName>
</protein>